<feature type="compositionally biased region" description="Polar residues" evidence="1">
    <location>
        <begin position="696"/>
        <end position="719"/>
    </location>
</feature>
<feature type="region of interest" description="Disordered" evidence="1">
    <location>
        <begin position="1157"/>
        <end position="1176"/>
    </location>
</feature>
<proteinExistence type="predicted"/>
<dbReference type="Pfam" id="PF13385">
    <property type="entry name" value="Laminin_G_3"/>
    <property type="match status" value="1"/>
</dbReference>
<keyword evidence="4" id="KW-1185">Reference proteome</keyword>
<dbReference type="SUPFAM" id="SSF103647">
    <property type="entry name" value="TSP type-3 repeat"/>
    <property type="match status" value="2"/>
</dbReference>
<dbReference type="InterPro" id="IPR013320">
    <property type="entry name" value="ConA-like_dom_sf"/>
</dbReference>
<evidence type="ECO:0000313" key="4">
    <source>
        <dbReference type="Proteomes" id="UP000307140"/>
    </source>
</evidence>
<feature type="region of interest" description="Disordered" evidence="1">
    <location>
        <begin position="1890"/>
        <end position="1984"/>
    </location>
</feature>
<evidence type="ECO:0000259" key="2">
    <source>
        <dbReference type="Pfam" id="PF26628"/>
    </source>
</evidence>
<dbReference type="OrthoDB" id="2582440at2"/>
<feature type="region of interest" description="Disordered" evidence="1">
    <location>
        <begin position="1509"/>
        <end position="1535"/>
    </location>
</feature>
<reference evidence="3 4" key="1">
    <citation type="submission" date="2019-05" db="EMBL/GenBank/DDBJ databases">
        <title>Polaribacter aestuariivivens sp. nov., isolated from a tidal flat.</title>
        <authorList>
            <person name="Yoon J.-H."/>
        </authorList>
    </citation>
    <scope>NUCLEOTIDE SEQUENCE [LARGE SCALE GENOMIC DNA]</scope>
    <source>
        <strain evidence="3 4">DBTF-3</strain>
    </source>
</reference>
<dbReference type="SUPFAM" id="SSF49899">
    <property type="entry name" value="Concanavalin A-like lectins/glucanases"/>
    <property type="match status" value="2"/>
</dbReference>
<comment type="caution">
    <text evidence="3">The sequence shown here is derived from an EMBL/GenBank/DDBJ whole genome shotgun (WGS) entry which is preliminary data.</text>
</comment>
<dbReference type="Gene3D" id="4.10.1080.10">
    <property type="entry name" value="TSP type-3 repeat"/>
    <property type="match status" value="1"/>
</dbReference>
<dbReference type="InterPro" id="IPR058515">
    <property type="entry name" value="DUF8202"/>
</dbReference>
<evidence type="ECO:0000256" key="1">
    <source>
        <dbReference type="SAM" id="MobiDB-lite"/>
    </source>
</evidence>
<dbReference type="GO" id="GO:0004553">
    <property type="term" value="F:hydrolase activity, hydrolyzing O-glycosyl compounds"/>
    <property type="evidence" value="ECO:0007669"/>
    <property type="project" value="UniProtKB-ARBA"/>
</dbReference>
<feature type="compositionally biased region" description="Low complexity" evidence="1">
    <location>
        <begin position="1509"/>
        <end position="1522"/>
    </location>
</feature>
<evidence type="ECO:0000313" key="3">
    <source>
        <dbReference type="EMBL" id="TMM28525.1"/>
    </source>
</evidence>
<organism evidence="3 4">
    <name type="scientific">Polaribacter aestuariivivens</name>
    <dbReference type="NCBI Taxonomy" id="2304626"/>
    <lineage>
        <taxon>Bacteria</taxon>
        <taxon>Pseudomonadati</taxon>
        <taxon>Bacteroidota</taxon>
        <taxon>Flavobacteriia</taxon>
        <taxon>Flavobacteriales</taxon>
        <taxon>Flavobacteriaceae</taxon>
    </lineage>
</organism>
<feature type="compositionally biased region" description="Acidic residues" evidence="1">
    <location>
        <begin position="1902"/>
        <end position="1912"/>
    </location>
</feature>
<dbReference type="InterPro" id="IPR018247">
    <property type="entry name" value="EF_Hand_1_Ca_BS"/>
</dbReference>
<dbReference type="GO" id="GO:0005975">
    <property type="term" value="P:carbohydrate metabolic process"/>
    <property type="evidence" value="ECO:0007669"/>
    <property type="project" value="UniProtKB-ARBA"/>
</dbReference>
<dbReference type="Proteomes" id="UP000307140">
    <property type="component" value="Unassembled WGS sequence"/>
</dbReference>
<dbReference type="GO" id="GO:0005509">
    <property type="term" value="F:calcium ion binding"/>
    <property type="evidence" value="ECO:0007669"/>
    <property type="project" value="InterPro"/>
</dbReference>
<feature type="region of interest" description="Disordered" evidence="1">
    <location>
        <begin position="267"/>
        <end position="295"/>
    </location>
</feature>
<dbReference type="EMBL" id="VANR01000009">
    <property type="protein sequence ID" value="TMM28525.1"/>
    <property type="molecule type" value="Genomic_DNA"/>
</dbReference>
<feature type="compositionally biased region" description="Acidic residues" evidence="1">
    <location>
        <begin position="1931"/>
        <end position="1941"/>
    </location>
</feature>
<gene>
    <name evidence="3" type="ORF">FDT66_13900</name>
</gene>
<accession>A0A5S3N020</accession>
<dbReference type="PROSITE" id="PS00018">
    <property type="entry name" value="EF_HAND_1"/>
    <property type="match status" value="1"/>
</dbReference>
<feature type="non-terminal residue" evidence="3">
    <location>
        <position position="2534"/>
    </location>
</feature>
<name>A0A5S3N020_9FLAO</name>
<feature type="domain" description="DUF8202" evidence="2">
    <location>
        <begin position="2201"/>
        <end position="2396"/>
    </location>
</feature>
<dbReference type="Pfam" id="PF26628">
    <property type="entry name" value="DUF8202"/>
    <property type="match status" value="1"/>
</dbReference>
<dbReference type="InterPro" id="IPR028974">
    <property type="entry name" value="TSP_type-3_rpt"/>
</dbReference>
<protein>
    <recommendedName>
        <fullName evidence="2">DUF8202 domain-containing protein</fullName>
    </recommendedName>
</protein>
<dbReference type="Gene3D" id="2.60.120.200">
    <property type="match status" value="1"/>
</dbReference>
<feature type="region of interest" description="Disordered" evidence="1">
    <location>
        <begin position="696"/>
        <end position="738"/>
    </location>
</feature>
<sequence length="2534" mass="269290">MNKMFFRVSEFGEIQNSKIINKKSIIAFILFLLFLTISNNSFSQTISGTGSAATTCGNCTPTGWVDSGGTPDIANRTNTGGQGSAGGNATWVNPLPLPPTGDLTWISIRDIGDGTVITGSEESVRTTMGGLVAGKVYRLNIYTLTSLSNANGNDPTNSYYSGTYMDEFEFEVEGNGRQPIRNISREVWGTKSVIFIGDPTSGNMDLAFFPKTNATLVGFPYPGLESVQIAIELNDLEELDSDGDGIPDTDDVDDDNDGILDTVENTVGGTTYVPLGDEDGDKLPNYLDVRDDGTGDGSTTNYTDINNDGIADIFDFDLDGIPNHLDLDADNDGIPDNIEAQTTNGYIAPSGAPGAGFTDVNNNGLDDNYETAQGGTNITPVNSDSAIVTDNPDYLDLDSDQDGVSDTTEANLILIGTVGKNGLDNTYDNGDDYKDVNGIFDNTQTDNFPDDGANANLGLPNDVNWRDTSVTGFVDTDGDGIPNFTDIDNDNDGIIDTDEGFVACVTYDGSLFSEANTGGGGAINGINIQGEPDNIFAEIDFNNDVLVYDLGQEYPAGTKYQLVWRRKPGEAGTAIPIINESVSGASGFINNPVVPQSSQDAIFQTDVVVSNSSFRYVQITKQATPSTTDFQIDAIGIVEITDCATGTDPDGDGIPNYLDLDSDNDGIPDNIEAQATASYIAPSGAPGAGFTDTNNNGLDDNYETAQGGSDISPVNTDSPADTIPDFLDTDSDNDGTSDRLEANLTLNGVYGINGLDSNIESADNYIDVNGTFDTTPFNDFPDTPSGGEIDWRDATAVFSDNDGDGVPDSVDLDDDNDGILDTEECEPSVDPFNFNLDVGNLTFTNSGLAGDVGDIAVYSNVGTYQGIPIDLKITVIANSDPTNMAINISGFTFGSDLYPIHLEGTNVATTPYANVNFEFLQSGTSFPIEVPASIVFKDIDFLTPTPGESVEFSKSDISEYKISITPSTNISVSEETTSYTGASGDFLRFLSSGTDSGLANESLWFGVQLRKASVYNINFLKRDFDTGYNFGSVTFTNTPTTVTLPNCSNDTDGDGIPNYLDLDSDNDGIPDNIEAQSTTGYVAPDGIVDANGVDTAYTGGLLPEDTDGDNTQDYLDLDSDDDGLLDNTEAGLTLTGVYGNNGLDNAYDNGDNYLDVNGSFDNTQTDNFPDEDGDVLSSGDVDYRDDTFTTDYDDDGISDELDLDDDNDGIVDAIELGAGSCTLVDPTSGELNWSTQYATDNDPILVNPVITDSNVTMTLSRSSNVSSESTYTVNSTINPNSYNLNQGASSNALSRHKVTFDTPVYGVNFTIYDVNQDVATIATDKVQVILTKQDGSTYNLVATNYTLGATNSFTGLNTFQGTTTGTSNIIINSIPEWITQIQIVYENEGTGSLTDQQDIAIGNIGFCTPIDSDGDGVFDFRDLDADNDGIPDNIEAQSTSGYIAPTGNYSISGIDLAYDTGLTPINTDGTGNADYLDLDSDDDGVNDILESGLTTLSNDGSRVTGAVGNNGLLDTLDDNGTGDTDGDGLGEGTGDNYKDVNGTFDDTQNDNFTDGDSDVNIGGDLDYRDTVVGVDSDGDGIANNIDIDDDNDGIPDVNEDSQIISFVTTPEAYWPLDGNTDDAINSNDERANGAAPSYSTNAIQGTNSADFNGTTNTIRYSQDSNGFMEGNYSQISFSAWIKPDDVSGQRIIYEEGGGTNGVTLWIDNGVLTFSTRNGGAVSQRNITHPTSLTVDGEWHHVAATFSNGILTVYLDGVPSSIDVSSDYTTIPNHGSDGGLGGPIDGATSGNISGFYDGLMDAVRYSNTTTFSSADVLTEATKINNSDFDGDGIINSLDIDADNDGIPDNVEAQTTLGYVTPSGVDTDNDGLDDAYDTDCTPCGGITGVDLSVTNNNDGTDNPDFVDLDSDNDGTPDIQENGDSDNSVSGTDSDNDGLDDNFEGADVNDGYDVNDEINTPSTDLPDTDSDVNDGGNVDYRDATNDPVTVGSDDNILWLRADIDVTGTTAVTAWADQTASNFTATATNSPAKVDGGLNFNPTIDFDGTNDFMQITGGILGNNTTYDNIWVYAVTKANANEYFYTLSQGTGDTRFYFLTPDNAASSQIAFNFGAAAFIGTPWGANTGEFNLWNAGSSTGTATPSATNKSLYRNGFEIATDNLASQLISNNTQNFFIGSFDGTQRFTNGEIAEIMVFDAVPSAVKQQQIQSYLAIKYGITLSNDTDADTNINEVVSGSINEGDYILNDLTTKVWDSETEYHNDVAGIGRDDAMVLNQKQSKSINSDAIITIGLDAIATTNQTNGNTFTTNKDFIMWGNNNGSLASGDVTETELICAPEKTLSRTWKVVERGTVGSVQIAANKTIIDNGLTTPNTVKVFKVADDASFTTNVEYIPVTSETINSEVVYTVDYDFEGVKYFTYSEINGIFWNGDAGVSGSWIGGNSTLTGVNLNGPSRNAADRDKVMVIDAQTSLTNAVLPEDARVECVWIKENSKLIIPDNMYLEFDEDFILDGEMRLVGDGQLVQTHVGLSNVEGTGKLY</sequence>
<dbReference type="RefSeq" id="WP_138537596.1">
    <property type="nucleotide sequence ID" value="NZ_VANR01000009.1"/>
</dbReference>